<dbReference type="STRING" id="10195.A0A3M7SGK2"/>
<dbReference type="EMBL" id="REGN01001387">
    <property type="protein sequence ID" value="RNA35004.1"/>
    <property type="molecule type" value="Genomic_DNA"/>
</dbReference>
<dbReference type="InterPro" id="IPR015943">
    <property type="entry name" value="WD40/YVTN_repeat-like_dom_sf"/>
</dbReference>
<dbReference type="PANTHER" id="PTHR12616">
    <property type="entry name" value="VACUOLAR PROTEIN SORTING VPS41"/>
    <property type="match status" value="1"/>
</dbReference>
<feature type="domain" description="Vacuolar protein sorting-associated protein 8 central" evidence="3">
    <location>
        <begin position="592"/>
        <end position="791"/>
    </location>
</feature>
<dbReference type="Pfam" id="PF12816">
    <property type="entry name" value="TPR_Vps8"/>
    <property type="match status" value="1"/>
</dbReference>
<comment type="similarity">
    <text evidence="1">Belongs to the VPS8 family.</text>
</comment>
<dbReference type="GO" id="GO:0006623">
    <property type="term" value="P:protein targeting to vacuole"/>
    <property type="evidence" value="ECO:0007669"/>
    <property type="project" value="InterPro"/>
</dbReference>
<dbReference type="SUPFAM" id="SSF50978">
    <property type="entry name" value="WD40 repeat-like"/>
    <property type="match status" value="1"/>
</dbReference>
<dbReference type="Proteomes" id="UP000276133">
    <property type="component" value="Unassembled WGS sequence"/>
</dbReference>
<dbReference type="GO" id="GO:0034058">
    <property type="term" value="P:endosomal vesicle fusion"/>
    <property type="evidence" value="ECO:0007669"/>
    <property type="project" value="TreeGrafter"/>
</dbReference>
<organism evidence="4 5">
    <name type="scientific">Brachionus plicatilis</name>
    <name type="common">Marine rotifer</name>
    <name type="synonym">Brachionus muelleri</name>
    <dbReference type="NCBI Taxonomy" id="10195"/>
    <lineage>
        <taxon>Eukaryota</taxon>
        <taxon>Metazoa</taxon>
        <taxon>Spiralia</taxon>
        <taxon>Gnathifera</taxon>
        <taxon>Rotifera</taxon>
        <taxon>Eurotatoria</taxon>
        <taxon>Monogononta</taxon>
        <taxon>Pseudotrocha</taxon>
        <taxon>Ploima</taxon>
        <taxon>Brachionidae</taxon>
        <taxon>Brachionus</taxon>
    </lineage>
</organism>
<dbReference type="Gene3D" id="2.130.10.10">
    <property type="entry name" value="YVTN repeat-like/Quinoprotein amine dehydrogenase"/>
    <property type="match status" value="1"/>
</dbReference>
<evidence type="ECO:0000259" key="3">
    <source>
        <dbReference type="Pfam" id="PF12816"/>
    </source>
</evidence>
<dbReference type="Pfam" id="PF23410">
    <property type="entry name" value="Beta-prop_VPS8"/>
    <property type="match status" value="1"/>
</dbReference>
<feature type="coiled-coil region" evidence="2">
    <location>
        <begin position="2"/>
        <end position="29"/>
    </location>
</feature>
<gene>
    <name evidence="4" type="ORF">BpHYR1_038978</name>
</gene>
<dbReference type="InterPro" id="IPR025941">
    <property type="entry name" value="Vps8_central_dom"/>
</dbReference>
<evidence type="ECO:0000256" key="1">
    <source>
        <dbReference type="ARBA" id="ARBA00009422"/>
    </source>
</evidence>
<evidence type="ECO:0000313" key="5">
    <source>
        <dbReference type="Proteomes" id="UP000276133"/>
    </source>
</evidence>
<accession>A0A3M7SGK2</accession>
<protein>
    <submittedName>
        <fullName evidence="4">Vacuolar sorting-associated 8-like protein</fullName>
    </submittedName>
</protein>
<sequence>MENNISINLDDLDDELLEAENNFESFLGTEQTQLAEPTIESILNEDDDSDNDEVLKSLTQSLSRVDSEPKARSLSLNTQQLLEKNGIVCKQTHLKQASSQLKAAIDRSQAGLPTALEVSSLIAIGTSRGLVLLFDSSQALKLYMTSESKDAISALSLNNLCDRLLVGDSSGLILMYDTDGRLLRRIADAHPAANAILNLKFTDDPKVAVFSDSGGSVFMLEFKRVMGVRSAESQCLFSGSRGEVCHIEPLRFHKFAESLLLKVGAKSSVKKNLDHLQTLLGKYSILAMASFTKLFIVALKPKLTVLFTFALHSPLKYLPILNWHLVILQSDESKRYISPMLTCARHSTIYFFQLDYVFDSDEDVSKKFRIIYSKKSDYSYNIVNFTWLNAKTIGILDESEKLHIVDIKSNEELQCLNTNVKLVYSSSFFKSLSTGGYVSEALAYAGQNSCYQTFRNFLGQLFLLGTDSITMFSLQNWSARIDDFLNENNLPLALDLAVAMHCGHTKALIGLPNDTKIRQEKICHKILDMLQLYVNWAIRSCPTHGSLHLLEQHYAQASRKLFAVCTRIHRQDILFNNVYDLITCDSVFEGAFYESLEDALLSNQLGDIPPSIVKKIIKHYKNSDRLLANLEKCLLHFNIANIDFHDVIQTCKKYSLTDAYIYLFNKALGDYVTPFEDVLKQMNAAQFLSNDASRLSVDKSVTVYGNKLLVYLHCCLCGQAYPYGTIDDLELCDDVRRTVFAYLTCRRNTMIEQLLQEAGMDQLSSVIEFPIVKIFLNFDVTDFLNVISMSFDEPSFEAVIGLDKKQHLIDILIQICLKQNDVNTTSYVNNRVLAHLFMFLARQVANRNNNIKVDDTVFVQ</sequence>
<keyword evidence="5" id="KW-1185">Reference proteome</keyword>
<dbReference type="InterPro" id="IPR045111">
    <property type="entry name" value="Vps41/Vps8"/>
</dbReference>
<dbReference type="GO" id="GO:0005770">
    <property type="term" value="C:late endosome"/>
    <property type="evidence" value="ECO:0007669"/>
    <property type="project" value="TreeGrafter"/>
</dbReference>
<proteinExistence type="inferred from homology"/>
<comment type="caution">
    <text evidence="4">The sequence shown here is derived from an EMBL/GenBank/DDBJ whole genome shotgun (WGS) entry which is preliminary data.</text>
</comment>
<dbReference type="InterPro" id="IPR036322">
    <property type="entry name" value="WD40_repeat_dom_sf"/>
</dbReference>
<evidence type="ECO:0000256" key="2">
    <source>
        <dbReference type="SAM" id="Coils"/>
    </source>
</evidence>
<evidence type="ECO:0000313" key="4">
    <source>
        <dbReference type="EMBL" id="RNA35004.1"/>
    </source>
</evidence>
<dbReference type="AlphaFoldDB" id="A0A3M7SGK2"/>
<dbReference type="OrthoDB" id="289913at2759"/>
<keyword evidence="2" id="KW-0175">Coiled coil</keyword>
<dbReference type="GO" id="GO:0030897">
    <property type="term" value="C:HOPS complex"/>
    <property type="evidence" value="ECO:0007669"/>
    <property type="project" value="TreeGrafter"/>
</dbReference>
<reference evidence="4 5" key="1">
    <citation type="journal article" date="2018" name="Sci. Rep.">
        <title>Genomic signatures of local adaptation to the degree of environmental predictability in rotifers.</title>
        <authorList>
            <person name="Franch-Gras L."/>
            <person name="Hahn C."/>
            <person name="Garcia-Roger E.M."/>
            <person name="Carmona M.J."/>
            <person name="Serra M."/>
            <person name="Gomez A."/>
        </authorList>
    </citation>
    <scope>NUCLEOTIDE SEQUENCE [LARGE SCALE GENOMIC DNA]</scope>
    <source>
        <strain evidence="4">HYR1</strain>
    </source>
</reference>
<dbReference type="PANTHER" id="PTHR12616:SF8">
    <property type="entry name" value="VACUOLAR PROTEIN SORTING-ASSOCIATED PROTEIN 8 HOMOLOG"/>
    <property type="match status" value="1"/>
</dbReference>
<name>A0A3M7SGK2_BRAPC</name>
<feature type="non-terminal residue" evidence="4">
    <location>
        <position position="860"/>
    </location>
</feature>